<dbReference type="InterPro" id="IPR034122">
    <property type="entry name" value="Retropepsin-like_bacterial"/>
</dbReference>
<dbReference type="GO" id="GO:0006508">
    <property type="term" value="P:proteolysis"/>
    <property type="evidence" value="ECO:0007669"/>
    <property type="project" value="UniProtKB-KW"/>
</dbReference>
<keyword evidence="2" id="KW-1185">Reference proteome</keyword>
<dbReference type="SUPFAM" id="SSF50630">
    <property type="entry name" value="Acid proteases"/>
    <property type="match status" value="1"/>
</dbReference>
<protein>
    <submittedName>
        <fullName evidence="1">Aspartyl protease</fullName>
    </submittedName>
</protein>
<dbReference type="RefSeq" id="WP_091311706.1">
    <property type="nucleotide sequence ID" value="NZ_CBCSJU010000007.1"/>
</dbReference>
<reference evidence="2" key="1">
    <citation type="submission" date="2016-10" db="EMBL/GenBank/DDBJ databases">
        <authorList>
            <person name="Varghese N."/>
            <person name="Submissions S."/>
        </authorList>
    </citation>
    <scope>NUCLEOTIDE SEQUENCE [LARGE SCALE GENOMIC DNA]</scope>
    <source>
        <strain evidence="2">DSM 17934</strain>
    </source>
</reference>
<name>A0A1H6U6Z1_9FLAO</name>
<sequence length="145" mass="16051">MNDLATFLKTKKYKGIKFKFLKTQHLLIKVKVNGIAGNFILDTGASNTCIGLESIEKYRLEVKDYSSFAASASSTTMQAKISKGNYLQIGSWKQLPSTFILFDLSHVNEALSQLKIKPVDGIIGADVLLKGNAIIDYPNLCLYLQ</sequence>
<dbReference type="Pfam" id="PF13650">
    <property type="entry name" value="Asp_protease_2"/>
    <property type="match status" value="1"/>
</dbReference>
<proteinExistence type="predicted"/>
<gene>
    <name evidence="1" type="ORF">SAMN05660918_1767</name>
</gene>
<organism evidence="1 2">
    <name type="scientific">Flavobacterium terrigena</name>
    <dbReference type="NCBI Taxonomy" id="402734"/>
    <lineage>
        <taxon>Bacteria</taxon>
        <taxon>Pseudomonadati</taxon>
        <taxon>Bacteroidota</taxon>
        <taxon>Flavobacteriia</taxon>
        <taxon>Flavobacteriales</taxon>
        <taxon>Flavobacteriaceae</taxon>
        <taxon>Flavobacterium</taxon>
    </lineage>
</organism>
<dbReference type="InterPro" id="IPR021109">
    <property type="entry name" value="Peptidase_aspartic_dom_sf"/>
</dbReference>
<evidence type="ECO:0000313" key="1">
    <source>
        <dbReference type="EMBL" id="SEI83662.1"/>
    </source>
</evidence>
<accession>A0A1H6U6Z1</accession>
<dbReference type="CDD" id="cd05483">
    <property type="entry name" value="retropepsin_like_bacteria"/>
    <property type="match status" value="1"/>
</dbReference>
<dbReference type="PROSITE" id="PS00141">
    <property type="entry name" value="ASP_PROTEASE"/>
    <property type="match status" value="1"/>
</dbReference>
<dbReference type="GO" id="GO:0004190">
    <property type="term" value="F:aspartic-type endopeptidase activity"/>
    <property type="evidence" value="ECO:0007669"/>
    <property type="project" value="InterPro"/>
</dbReference>
<dbReference type="STRING" id="402734.SAMN05660918_1767"/>
<dbReference type="InterPro" id="IPR001969">
    <property type="entry name" value="Aspartic_peptidase_AS"/>
</dbReference>
<dbReference type="Gene3D" id="2.40.70.10">
    <property type="entry name" value="Acid Proteases"/>
    <property type="match status" value="1"/>
</dbReference>
<dbReference type="OrthoDB" id="5975497at2"/>
<dbReference type="AlphaFoldDB" id="A0A1H6U6Z1"/>
<keyword evidence="1" id="KW-0378">Hydrolase</keyword>
<keyword evidence="1" id="KW-0645">Protease</keyword>
<dbReference type="Proteomes" id="UP000199702">
    <property type="component" value="Unassembled WGS sequence"/>
</dbReference>
<evidence type="ECO:0000313" key="2">
    <source>
        <dbReference type="Proteomes" id="UP000199702"/>
    </source>
</evidence>
<dbReference type="EMBL" id="FNYA01000003">
    <property type="protein sequence ID" value="SEI83662.1"/>
    <property type="molecule type" value="Genomic_DNA"/>
</dbReference>